<feature type="non-terminal residue" evidence="9">
    <location>
        <position position="506"/>
    </location>
</feature>
<dbReference type="PANTHER" id="PTHR44281">
    <property type="entry name" value="SPINDLE ASSEMBLY ABNORMAL PROTEIN 6 HOMOLOG"/>
    <property type="match status" value="1"/>
</dbReference>
<sequence>MDTNRQETSNNFINFYYSNTHKISVNNTKCFKRVSIDLRNVHEKLMQFSLYVTDDNDPYYLFLCELDQEAYTLYKENYNINIPFDQFPKQMIKFLNENNNATNDNTVNSIELVIVEDFKKRISGDFVNKESPQVRNNENILDNSIPLDYTKSHAHSRSPNVNESTPNRYIIEYPRESPTPKEELLYFKIIEKNNFRALTLLKLKIKKATSNDMKHFFNNRINKLISHIELKNRNEATSAEKMRNLESKIEDMEREIDRLNCQSKEEKGEMKRSVEAKYEHLIREKSDTIQKKNEKISELQTDKNRIVEENKRLNAIISDLKEKNKAIPELNDKIKNKNKRIESYETDLKVYQNKNKKCLEELHEKEKFIASIRMRLAVLEQESSDKQVLIEKLQDMIKLSNENKNQLENNLKNREEINTKKYESINVLKKELLKANEIISKMTRENTELNKKLTDMMASYKNIKHLYNQQLEDIKEYKTNLDLKENDLSNLMESKKQIYMKFMNTE</sequence>
<gene>
    <name evidence="9" type="primary">LOC103524092</name>
</gene>
<dbReference type="KEGG" id="dci:103524092"/>
<dbReference type="STRING" id="121845.A0A1S3DUM3"/>
<keyword evidence="5" id="KW-0131">Cell cycle</keyword>
<evidence type="ECO:0000256" key="6">
    <source>
        <dbReference type="SAM" id="Coils"/>
    </source>
</evidence>
<feature type="coiled-coil region" evidence="6">
    <location>
        <begin position="235"/>
        <end position="494"/>
    </location>
</feature>
<evidence type="ECO:0000259" key="7">
    <source>
        <dbReference type="Pfam" id="PF16531"/>
    </source>
</evidence>
<dbReference type="InterPro" id="IPR032396">
    <property type="entry name" value="SAS-6_N"/>
</dbReference>
<dbReference type="AlphaFoldDB" id="A0A1S3DUM3"/>
<comment type="subcellular location">
    <subcellularLocation>
        <location evidence="1">Cytoplasm</location>
        <location evidence="1">Cytoskeleton</location>
        <location evidence="1">Microtubule organizing center</location>
        <location evidence="1">Centrosome</location>
    </subcellularLocation>
</comment>
<evidence type="ECO:0000256" key="4">
    <source>
        <dbReference type="ARBA" id="ARBA00023212"/>
    </source>
</evidence>
<dbReference type="PANTHER" id="PTHR44281:SF2">
    <property type="entry name" value="SPINDLE ASSEMBLY ABNORMAL PROTEIN 6 HOMOLOG"/>
    <property type="match status" value="1"/>
</dbReference>
<keyword evidence="2" id="KW-0963">Cytoplasm</keyword>
<dbReference type="Gene3D" id="2.170.210.20">
    <property type="entry name" value="Spindle assembly abnormal protein 6, N-terminal domain"/>
    <property type="match status" value="1"/>
</dbReference>
<name>A0A1S3DUM3_DIACI</name>
<dbReference type="SUPFAM" id="SSF57997">
    <property type="entry name" value="Tropomyosin"/>
    <property type="match status" value="1"/>
</dbReference>
<evidence type="ECO:0000256" key="5">
    <source>
        <dbReference type="ARBA" id="ARBA00023306"/>
    </source>
</evidence>
<evidence type="ECO:0000256" key="1">
    <source>
        <dbReference type="ARBA" id="ARBA00004300"/>
    </source>
</evidence>
<feature type="domain" description="Spindle assembly abnormal protein 6 N-terminal" evidence="7">
    <location>
        <begin position="34"/>
        <end position="104"/>
    </location>
</feature>
<organism evidence="8 9">
    <name type="scientific">Diaphorina citri</name>
    <name type="common">Asian citrus psyllid</name>
    <dbReference type="NCBI Taxonomy" id="121845"/>
    <lineage>
        <taxon>Eukaryota</taxon>
        <taxon>Metazoa</taxon>
        <taxon>Ecdysozoa</taxon>
        <taxon>Arthropoda</taxon>
        <taxon>Hexapoda</taxon>
        <taxon>Insecta</taxon>
        <taxon>Pterygota</taxon>
        <taxon>Neoptera</taxon>
        <taxon>Paraneoptera</taxon>
        <taxon>Hemiptera</taxon>
        <taxon>Sternorrhyncha</taxon>
        <taxon>Psylloidea</taxon>
        <taxon>Psyllidae</taxon>
        <taxon>Diaphorininae</taxon>
        <taxon>Diaphorina</taxon>
    </lineage>
</organism>
<accession>A0A1S3DUM3</accession>
<dbReference type="GO" id="GO:0005813">
    <property type="term" value="C:centrosome"/>
    <property type="evidence" value="ECO:0007669"/>
    <property type="project" value="UniProtKB-SubCell"/>
</dbReference>
<reference evidence="9" key="1">
    <citation type="submission" date="2025-08" db="UniProtKB">
        <authorList>
            <consortium name="RefSeq"/>
        </authorList>
    </citation>
    <scope>IDENTIFICATION</scope>
</reference>
<protein>
    <submittedName>
        <fullName evidence="9">Spindle assembly abnormal protein 6 homolog</fullName>
    </submittedName>
</protein>
<evidence type="ECO:0000313" key="8">
    <source>
        <dbReference type="Proteomes" id="UP000079169"/>
    </source>
</evidence>
<evidence type="ECO:0000256" key="2">
    <source>
        <dbReference type="ARBA" id="ARBA00022490"/>
    </source>
</evidence>
<keyword evidence="8" id="KW-1185">Reference proteome</keyword>
<keyword evidence="4" id="KW-0206">Cytoskeleton</keyword>
<dbReference type="RefSeq" id="XP_008487320.2">
    <property type="nucleotide sequence ID" value="XM_008489098.2"/>
</dbReference>
<keyword evidence="3 6" id="KW-0175">Coiled coil</keyword>
<dbReference type="PaxDb" id="121845-A0A1S3DUM3"/>
<dbReference type="Proteomes" id="UP000079169">
    <property type="component" value="Unplaced"/>
</dbReference>
<evidence type="ECO:0000313" key="9">
    <source>
        <dbReference type="RefSeq" id="XP_008487320.2"/>
    </source>
</evidence>
<evidence type="ECO:0000256" key="3">
    <source>
        <dbReference type="ARBA" id="ARBA00023054"/>
    </source>
</evidence>
<dbReference type="GeneID" id="103524092"/>
<dbReference type="Pfam" id="PF16531">
    <property type="entry name" value="SAS-6_N"/>
    <property type="match status" value="1"/>
</dbReference>
<dbReference type="InterPro" id="IPR038558">
    <property type="entry name" value="SAS-6_N_sf"/>
</dbReference>
<proteinExistence type="predicted"/>